<sequence>MTQARRYQAPSKRHIAVDTQGLPHAIAVTTAEVTDRKGVLQAFQRCRSGLGRVVAVLADNGYVGSRLLKVYAMC</sequence>
<proteinExistence type="predicted"/>
<dbReference type="Proteomes" id="UP000183926">
    <property type="component" value="Unassembled WGS sequence"/>
</dbReference>
<dbReference type="GO" id="GO:0003677">
    <property type="term" value="F:DNA binding"/>
    <property type="evidence" value="ECO:0007669"/>
    <property type="project" value="InterPro"/>
</dbReference>
<evidence type="ECO:0000259" key="1">
    <source>
        <dbReference type="Pfam" id="PF01609"/>
    </source>
</evidence>
<dbReference type="InterPro" id="IPR002559">
    <property type="entry name" value="Transposase_11"/>
</dbReference>
<name>A0A1I7IBV4_9PROT</name>
<accession>A0A1I7IBV4</accession>
<evidence type="ECO:0000313" key="3">
    <source>
        <dbReference type="Proteomes" id="UP000183926"/>
    </source>
</evidence>
<organism evidence="2 3">
    <name type="scientific">Nitrosomonas eutropha</name>
    <dbReference type="NCBI Taxonomy" id="916"/>
    <lineage>
        <taxon>Bacteria</taxon>
        <taxon>Pseudomonadati</taxon>
        <taxon>Pseudomonadota</taxon>
        <taxon>Betaproteobacteria</taxon>
        <taxon>Nitrosomonadales</taxon>
        <taxon>Nitrosomonadaceae</taxon>
        <taxon>Nitrosomonas</taxon>
    </lineage>
</organism>
<gene>
    <name evidence="2" type="ORF">SAMN05216339_1083</name>
</gene>
<dbReference type="GO" id="GO:0006313">
    <property type="term" value="P:DNA transposition"/>
    <property type="evidence" value="ECO:0007669"/>
    <property type="project" value="InterPro"/>
</dbReference>
<protein>
    <submittedName>
        <fullName evidence="2">Transposase DDE domain-containing protein</fullName>
    </submittedName>
</protein>
<evidence type="ECO:0000313" key="2">
    <source>
        <dbReference type="EMBL" id="SFU70453.1"/>
    </source>
</evidence>
<dbReference type="EMBL" id="FPBL01000008">
    <property type="protein sequence ID" value="SFU70453.1"/>
    <property type="molecule type" value="Genomic_DNA"/>
</dbReference>
<dbReference type="GO" id="GO:0004803">
    <property type="term" value="F:transposase activity"/>
    <property type="evidence" value="ECO:0007669"/>
    <property type="project" value="InterPro"/>
</dbReference>
<dbReference type="AlphaFoldDB" id="A0A1I7IBV4"/>
<dbReference type="Pfam" id="PF01609">
    <property type="entry name" value="DDE_Tnp_1"/>
    <property type="match status" value="1"/>
</dbReference>
<reference evidence="2 3" key="1">
    <citation type="submission" date="2016-10" db="EMBL/GenBank/DDBJ databases">
        <authorList>
            <person name="de Groot N.N."/>
        </authorList>
    </citation>
    <scope>NUCLEOTIDE SEQUENCE [LARGE SCALE GENOMIC DNA]</scope>
    <source>
        <strain evidence="2 3">Nm24</strain>
    </source>
</reference>
<feature type="domain" description="Transposase IS4-like" evidence="1">
    <location>
        <begin position="4"/>
        <end position="68"/>
    </location>
</feature>